<evidence type="ECO:0008006" key="3">
    <source>
        <dbReference type="Google" id="ProtNLM"/>
    </source>
</evidence>
<name>A0A060QSP1_STREE</name>
<evidence type="ECO:0000313" key="2">
    <source>
        <dbReference type="EMBL" id="CDL73904.1"/>
    </source>
</evidence>
<sequence length="284" mass="30357">MNLSLVSPFVYLASEKISAENLFEGFNVDLQSTVDLIKSLSSYNPTVWTYMSSITKSVMQPLGVAILSVVLILEFSKMAKKIANSGGAMTFEALAPMLISYIMVAVVITNTTVIVEAIIGIASHAIEQVASIVAHGGAKYDTISGLKGSGFIGRMIVGFFALLIWLVRIVSAAMVNLLVSIRFIQLYLMIPFAPLTIPTFLSDEWKSIGIGYLKNIMVYAVQGVLIFLIVSLVPLFESAGKIAVSNGAGVLQSLAIMFGSLIQAILLIIALVGSQRTAPSILGM</sequence>
<keyword evidence="1" id="KW-0472">Membrane</keyword>
<feature type="transmembrane region" description="Helical" evidence="1">
    <location>
        <begin position="58"/>
        <end position="76"/>
    </location>
</feature>
<feature type="transmembrane region" description="Helical" evidence="1">
    <location>
        <begin position="155"/>
        <end position="178"/>
    </location>
</feature>
<dbReference type="AlphaFoldDB" id="A0A060QSP1"/>
<accession>A0A060QSP1</accession>
<proteinExistence type="predicted"/>
<keyword evidence="1" id="KW-0812">Transmembrane</keyword>
<dbReference type="RefSeq" id="WP_057531073.1">
    <property type="nucleotide sequence ID" value="NZ_CGAQ01000001.1"/>
</dbReference>
<evidence type="ECO:0000256" key="1">
    <source>
        <dbReference type="SAM" id="Phobius"/>
    </source>
</evidence>
<feature type="transmembrane region" description="Helical" evidence="1">
    <location>
        <begin position="248"/>
        <end position="272"/>
    </location>
</feature>
<dbReference type="Pfam" id="PF19478">
    <property type="entry name" value="TrbL_2"/>
    <property type="match status" value="1"/>
</dbReference>
<reference evidence="2" key="2">
    <citation type="journal article" date="2014" name="BMC Biol.">
        <title>Variable recombination dynamics during the emergence, transmission and 'disarming' of a multidrug-resistant pneumococcal clone.</title>
        <authorList>
            <person name="Croucher N.J."/>
            <person name="Hanage W.P."/>
            <person name="Harris S.R."/>
            <person name="McGee L."/>
            <person name="van der Linden M."/>
            <person name="de Lencastre H."/>
            <person name="Sa-Leao R."/>
            <person name="Song J.H."/>
            <person name="Ko K.S."/>
            <person name="Beall B."/>
            <person name="Klugman K.P."/>
            <person name="Parkhill J."/>
            <person name="Tomasz A."/>
            <person name="Kristinsson K.G."/>
            <person name="Bentley S.D."/>
        </authorList>
    </citation>
    <scope>NUCLEOTIDE SEQUENCE</scope>
    <source>
        <strain evidence="2">PT1175</strain>
    </source>
</reference>
<reference evidence="2" key="1">
    <citation type="submission" date="2013-12" db="EMBL/GenBank/DDBJ databases">
        <authorList>
            <person name="Croucher N."/>
        </authorList>
    </citation>
    <scope>NUCLEOTIDE SEQUENCE</scope>
    <source>
        <strain evidence="2">PT1175</strain>
    </source>
</reference>
<dbReference type="InterPro" id="IPR045798">
    <property type="entry name" value="TrbL_Firmicutes"/>
</dbReference>
<feature type="transmembrane region" description="Helical" evidence="1">
    <location>
        <begin position="88"/>
        <end position="108"/>
    </location>
</feature>
<keyword evidence="1" id="KW-1133">Transmembrane helix</keyword>
<dbReference type="EMBL" id="HG799495">
    <property type="protein sequence ID" value="CDL73904.1"/>
    <property type="molecule type" value="Genomic_DNA"/>
</dbReference>
<organism evidence="2">
    <name type="scientific">Streptococcus pneumoniae</name>
    <dbReference type="NCBI Taxonomy" id="1313"/>
    <lineage>
        <taxon>Bacteria</taxon>
        <taxon>Bacillati</taxon>
        <taxon>Bacillota</taxon>
        <taxon>Bacilli</taxon>
        <taxon>Lactobacillales</taxon>
        <taxon>Streptococcaceae</taxon>
        <taxon>Streptococcus</taxon>
    </lineage>
</organism>
<feature type="transmembrane region" description="Helical" evidence="1">
    <location>
        <begin position="184"/>
        <end position="201"/>
    </location>
</feature>
<feature type="transmembrane region" description="Helical" evidence="1">
    <location>
        <begin position="213"/>
        <end position="236"/>
    </location>
</feature>
<protein>
    <recommendedName>
        <fullName evidence="3">Conjugal transfer protein TrbL</fullName>
    </recommendedName>
</protein>